<proteinExistence type="inferred from homology"/>
<dbReference type="Gene3D" id="1.10.1400.10">
    <property type="match status" value="1"/>
</dbReference>
<gene>
    <name evidence="6" type="ORF">METZ01_LOCUS92784</name>
</gene>
<dbReference type="PANTHER" id="PTHR34218">
    <property type="entry name" value="PEPTIDASE S45 PENICILLIN AMIDASE"/>
    <property type="match status" value="1"/>
</dbReference>
<dbReference type="GO" id="GO:0017000">
    <property type="term" value="P:antibiotic biosynthetic process"/>
    <property type="evidence" value="ECO:0007669"/>
    <property type="project" value="InterPro"/>
</dbReference>
<accession>A0A381VHZ1</accession>
<reference evidence="6" key="1">
    <citation type="submission" date="2018-05" db="EMBL/GenBank/DDBJ databases">
        <authorList>
            <person name="Lanie J.A."/>
            <person name="Ng W.-L."/>
            <person name="Kazmierczak K.M."/>
            <person name="Andrzejewski T.M."/>
            <person name="Davidsen T.M."/>
            <person name="Wayne K.J."/>
            <person name="Tettelin H."/>
            <person name="Glass J.I."/>
            <person name="Rusch D."/>
            <person name="Podicherti R."/>
            <person name="Tsui H.-C.T."/>
            <person name="Winkler M.E."/>
        </authorList>
    </citation>
    <scope>NUCLEOTIDE SEQUENCE</scope>
</reference>
<comment type="similarity">
    <text evidence="1">Belongs to the peptidase S45 family.</text>
</comment>
<dbReference type="InterPro" id="IPR002692">
    <property type="entry name" value="S45"/>
</dbReference>
<dbReference type="PANTHER" id="PTHR34218:SF3">
    <property type="entry name" value="ACYL-HOMOSERINE LACTONE ACYLASE PVDQ"/>
    <property type="match status" value="1"/>
</dbReference>
<dbReference type="Gene3D" id="1.10.439.10">
    <property type="entry name" value="Penicillin Amidohydrolase, domain 1"/>
    <property type="match status" value="1"/>
</dbReference>
<dbReference type="EMBL" id="UINC01008884">
    <property type="protein sequence ID" value="SVA39930.1"/>
    <property type="molecule type" value="Genomic_DNA"/>
</dbReference>
<dbReference type="InterPro" id="IPR029055">
    <property type="entry name" value="Ntn_hydrolases_N"/>
</dbReference>
<dbReference type="Gene3D" id="3.60.20.10">
    <property type="entry name" value="Glutamine Phosphoribosylpyrophosphate, subunit 1, domain 1"/>
    <property type="match status" value="1"/>
</dbReference>
<keyword evidence="5" id="KW-0472">Membrane</keyword>
<feature type="transmembrane region" description="Helical" evidence="5">
    <location>
        <begin position="5"/>
        <end position="23"/>
    </location>
</feature>
<evidence type="ECO:0000256" key="1">
    <source>
        <dbReference type="ARBA" id="ARBA00006586"/>
    </source>
</evidence>
<name>A0A381VHZ1_9ZZZZ</name>
<evidence type="ECO:0000256" key="4">
    <source>
        <dbReference type="ARBA" id="ARBA00023145"/>
    </source>
</evidence>
<protein>
    <recommendedName>
        <fullName evidence="7">Penicillin amidase</fullName>
    </recommendedName>
</protein>
<dbReference type="InterPro" id="IPR023343">
    <property type="entry name" value="Penicillin_amidase_dom1"/>
</dbReference>
<dbReference type="InterPro" id="IPR014395">
    <property type="entry name" value="Pen/GL7ACA/AHL_acylase"/>
</dbReference>
<evidence type="ECO:0000256" key="2">
    <source>
        <dbReference type="ARBA" id="ARBA00022729"/>
    </source>
</evidence>
<dbReference type="InterPro" id="IPR043147">
    <property type="entry name" value="Penicillin_amidase_A-knob"/>
</dbReference>
<dbReference type="AlphaFoldDB" id="A0A381VHZ1"/>
<evidence type="ECO:0000256" key="5">
    <source>
        <dbReference type="SAM" id="Phobius"/>
    </source>
</evidence>
<organism evidence="6">
    <name type="scientific">marine metagenome</name>
    <dbReference type="NCBI Taxonomy" id="408172"/>
    <lineage>
        <taxon>unclassified sequences</taxon>
        <taxon>metagenomes</taxon>
        <taxon>ecological metagenomes</taxon>
    </lineage>
</organism>
<dbReference type="InterPro" id="IPR043146">
    <property type="entry name" value="Penicillin_amidase_N_B-knob"/>
</dbReference>
<keyword evidence="3" id="KW-0378">Hydrolase</keyword>
<sequence>MNKKLYWSIGLLIIALVGAINLYTPRFNQSIKVDAYNDYDVNIYRDTWGVPHIFGDKDKDTAYGLAYAHAEDDFKTIQDILLGLRGKLATVYGKDGAPNDYMVQLLRIWEVVESHYEYDLAEDVRSICEGYADGLNHYAVLHPNEVVKGLFPVSGKDIVAGFVHRTPLMFGLDRVLGKLASSEKPEFAVDYKTIKSGPFDQTLLGSNVVAVAPSRSADGYTRIAINSHQPWTGPVAWYEAHLHSEEGWNMNGGLFPGSPVIFVGHNENIGWSHTVNSPDLIDVYELEMHPEDKNRYFIHGRWEELEVREAPITVKLWGPFKWTIKRETLWSVQGPVIRNPHGTYAVRFSGYGEIRQVEQWFRMNKSRNLEEFGEAMSMLALPMFNTLYADKNGNLYYVYNALLPIRGSGNYDWKGIIPGNTAYSMWRGYFPFDELPQVVNPKSGFLQNCNSTPFLATNGDDNPDKSFYPQNFGIELFQTNRALRAHETFGSDKSITREEFYQYKFDTKYSTQSVMAVNLKKFLIEASSKDPDINEALKLLREWDLDTDSTSTATHLAIRAISPQFNPADYDYDPEKIMHRLKKEVSWLKENFGRLDVKWGDIQRLQRGETDLSLSGGPDILRAVYSKEKDDRYVGIAGDCFYEIVEWDLDGNVSAKSIHQFGTATQDTNSIHYDDQAQLFARHQMKPVWMKLEDIKLNLERSYRPGEE</sequence>
<dbReference type="SUPFAM" id="SSF56235">
    <property type="entry name" value="N-terminal nucleophile aminohydrolases (Ntn hydrolases)"/>
    <property type="match status" value="1"/>
</dbReference>
<dbReference type="GO" id="GO:0016811">
    <property type="term" value="F:hydrolase activity, acting on carbon-nitrogen (but not peptide) bonds, in linear amides"/>
    <property type="evidence" value="ECO:0007669"/>
    <property type="project" value="InterPro"/>
</dbReference>
<keyword evidence="5" id="KW-1133">Transmembrane helix</keyword>
<evidence type="ECO:0008006" key="7">
    <source>
        <dbReference type="Google" id="ProtNLM"/>
    </source>
</evidence>
<keyword evidence="4" id="KW-0865">Zymogen</keyword>
<dbReference type="Pfam" id="PF01804">
    <property type="entry name" value="Penicil_amidase"/>
    <property type="match status" value="1"/>
</dbReference>
<dbReference type="Gene3D" id="2.30.120.10">
    <property type="match status" value="1"/>
</dbReference>
<keyword evidence="5" id="KW-0812">Transmembrane</keyword>
<dbReference type="PIRSF" id="PIRSF001227">
    <property type="entry name" value="Pen_acylase"/>
    <property type="match status" value="1"/>
</dbReference>
<evidence type="ECO:0000256" key="3">
    <source>
        <dbReference type="ARBA" id="ARBA00022801"/>
    </source>
</evidence>
<evidence type="ECO:0000313" key="6">
    <source>
        <dbReference type="EMBL" id="SVA39930.1"/>
    </source>
</evidence>
<dbReference type="CDD" id="cd01936">
    <property type="entry name" value="Ntn_CA"/>
    <property type="match status" value="1"/>
</dbReference>
<keyword evidence="2" id="KW-0732">Signal</keyword>